<dbReference type="InterPro" id="IPR008969">
    <property type="entry name" value="CarboxyPept-like_regulatory"/>
</dbReference>
<name>A0ABW3SQM4_9BACT</name>
<dbReference type="Proteomes" id="UP001597094">
    <property type="component" value="Unassembled WGS sequence"/>
</dbReference>
<evidence type="ECO:0000313" key="2">
    <source>
        <dbReference type="Proteomes" id="UP001597094"/>
    </source>
</evidence>
<dbReference type="EMBL" id="JBHTLD010000057">
    <property type="protein sequence ID" value="MFD1186206.1"/>
    <property type="molecule type" value="Genomic_DNA"/>
</dbReference>
<reference evidence="2" key="1">
    <citation type="journal article" date="2019" name="Int. J. Syst. Evol. Microbiol.">
        <title>The Global Catalogue of Microorganisms (GCM) 10K type strain sequencing project: providing services to taxonomists for standard genome sequencing and annotation.</title>
        <authorList>
            <consortium name="The Broad Institute Genomics Platform"/>
            <consortium name="The Broad Institute Genome Sequencing Center for Infectious Disease"/>
            <person name="Wu L."/>
            <person name="Ma J."/>
        </authorList>
    </citation>
    <scope>NUCLEOTIDE SEQUENCE [LARGE SCALE GENOMIC DNA]</scope>
    <source>
        <strain evidence="2">JCM 31319</strain>
    </source>
</reference>
<comment type="caution">
    <text evidence="1">The sequence shown here is derived from an EMBL/GenBank/DDBJ whole genome shotgun (WGS) entry which is preliminary data.</text>
</comment>
<keyword evidence="2" id="KW-1185">Reference proteome</keyword>
<dbReference type="SUPFAM" id="SSF49464">
    <property type="entry name" value="Carboxypeptidase regulatory domain-like"/>
    <property type="match status" value="1"/>
</dbReference>
<dbReference type="Gene3D" id="2.60.40.1120">
    <property type="entry name" value="Carboxypeptidase-like, regulatory domain"/>
    <property type="match status" value="1"/>
</dbReference>
<dbReference type="RefSeq" id="WP_377525542.1">
    <property type="nucleotide sequence ID" value="NZ_JBHTLD010000057.1"/>
</dbReference>
<dbReference type="Pfam" id="PF13715">
    <property type="entry name" value="CarbopepD_reg_2"/>
    <property type="match status" value="1"/>
</dbReference>
<protein>
    <submittedName>
        <fullName evidence="1">Carboxypeptidase-like regulatory domain-containing protein</fullName>
    </submittedName>
</protein>
<accession>A0ABW3SQM4</accession>
<evidence type="ECO:0000313" key="1">
    <source>
        <dbReference type="EMBL" id="MFD1186206.1"/>
    </source>
</evidence>
<organism evidence="1 2">
    <name type="scientific">Pontibacter rugosus</name>
    <dbReference type="NCBI Taxonomy" id="1745966"/>
    <lineage>
        <taxon>Bacteria</taxon>
        <taxon>Pseudomonadati</taxon>
        <taxon>Bacteroidota</taxon>
        <taxon>Cytophagia</taxon>
        <taxon>Cytophagales</taxon>
        <taxon>Hymenobacteraceae</taxon>
        <taxon>Pontibacter</taxon>
    </lineage>
</organism>
<sequence length="289" mass="31972">MKGFWLLIAGLYMLPSLIVAQTNTIRLKGNIKDAATHAPVPYASIGLQGKDIGTVSNSNGAFELSVAATNASDTLVVSMMGYEQQRYTLQHLAQKLEADPTVLLEPAQHLLQEVKVTGQKLETNSLGNKATPSGVGMTPFKFSNLGNEIGLLCKVKGKITYLEAFNIDIFLNDYDTLFFRMNIYTLENGLPKENILHEPVYLQFTGSKGKASIDLVPYDIVVDEDFVVSLEYVKKLHKTNLVRKEQSGLYFGAKKLFGGTMFTRYASQGKWMVSNDGLFAPKMEVVVKQ</sequence>
<proteinExistence type="predicted"/>
<gene>
    <name evidence="1" type="ORF">ACFQ2O_08330</name>
</gene>